<dbReference type="KEGG" id="blac:94346148"/>
<sequence length="79" mass="8510">MLLCATVVQSVDITKWGALNANCVLLPNLAPTDTETAVVMPQTKASLYFTSDTARAAIEGFLSSPVDWQPVLDLITNEK</sequence>
<proteinExistence type="predicted"/>
<name>A0A976IET6_BRELC</name>
<dbReference type="EMBL" id="SHOA02000007">
    <property type="protein sequence ID" value="TDH69688.1"/>
    <property type="molecule type" value="Genomic_DNA"/>
</dbReference>
<dbReference type="OrthoDB" id="10544799at2759"/>
<comment type="caution">
    <text evidence="1">The sequence shown here is derived from an EMBL/GenBank/DDBJ whole genome shotgun (WGS) entry which is preliminary data.</text>
</comment>
<evidence type="ECO:0000313" key="2">
    <source>
        <dbReference type="Proteomes" id="UP000294530"/>
    </source>
</evidence>
<organism evidence="1 2">
    <name type="scientific">Bremia lactucae</name>
    <name type="common">Lettuce downy mildew</name>
    <dbReference type="NCBI Taxonomy" id="4779"/>
    <lineage>
        <taxon>Eukaryota</taxon>
        <taxon>Sar</taxon>
        <taxon>Stramenopiles</taxon>
        <taxon>Oomycota</taxon>
        <taxon>Peronosporomycetes</taxon>
        <taxon>Peronosporales</taxon>
        <taxon>Peronosporaceae</taxon>
        <taxon>Bremia</taxon>
    </lineage>
</organism>
<evidence type="ECO:0000313" key="1">
    <source>
        <dbReference type="EMBL" id="TDH69688.1"/>
    </source>
</evidence>
<accession>A0A976IET6</accession>
<dbReference type="RefSeq" id="XP_067819187.1">
    <property type="nucleotide sequence ID" value="XM_067960477.1"/>
</dbReference>
<reference evidence="1 2" key="1">
    <citation type="journal article" date="2021" name="Genome Biol.">
        <title>AFLAP: assembly-free linkage analysis pipeline using k-mers from genome sequencing data.</title>
        <authorList>
            <person name="Fletcher K."/>
            <person name="Zhang L."/>
            <person name="Gil J."/>
            <person name="Han R."/>
            <person name="Cavanaugh K."/>
            <person name="Michelmore R."/>
        </authorList>
    </citation>
    <scope>NUCLEOTIDE SEQUENCE [LARGE SCALE GENOMIC DNA]</scope>
    <source>
        <strain evidence="1 2">SF5</strain>
    </source>
</reference>
<protein>
    <submittedName>
        <fullName evidence="1">Uncharacterized protein</fullName>
    </submittedName>
</protein>
<gene>
    <name evidence="1" type="ORF">CCR75_002380</name>
</gene>
<dbReference type="AlphaFoldDB" id="A0A976IET6"/>
<dbReference type="GeneID" id="94346148"/>
<dbReference type="Proteomes" id="UP000294530">
    <property type="component" value="Unassembled WGS sequence"/>
</dbReference>
<keyword evidence="2" id="KW-1185">Reference proteome</keyword>